<accession>A0A1V9GP83</accession>
<dbReference type="AlphaFoldDB" id="A0A1V9GP83"/>
<comment type="caution">
    <text evidence="1">The sequence shown here is derived from an EMBL/GenBank/DDBJ whole genome shotgun (WGS) entry which is preliminary data.</text>
</comment>
<dbReference type="EMBL" id="JPUO02000237">
    <property type="protein sequence ID" value="OQP72519.1"/>
    <property type="molecule type" value="Genomic_DNA"/>
</dbReference>
<evidence type="ECO:0000313" key="2">
    <source>
        <dbReference type="Proteomes" id="UP000050343"/>
    </source>
</evidence>
<dbReference type="Proteomes" id="UP000050343">
    <property type="component" value="Unassembled WGS sequence"/>
</dbReference>
<protein>
    <submittedName>
        <fullName evidence="1">Uncharacterized protein</fullName>
    </submittedName>
</protein>
<gene>
    <name evidence="1" type="ORF">IA54_014780</name>
</gene>
<reference evidence="1 2" key="2">
    <citation type="journal article" date="2017" name="Plant Pathol.">
        <title>Pathogenicity and virulence gene content of Xanthomonas strains infecting Araceae, formerly known as Xanthomonas axonopodis pv. dieffenbachiae.</title>
        <authorList>
            <person name="Constantin E.C."/>
            <person name="Haegeman A."/>
            <person name="Van Vaerenbergh J."/>
            <person name="Baeyen S."/>
            <person name="Van Malderghem C."/>
            <person name="Maes M."/>
            <person name="Cottyn B."/>
        </authorList>
    </citation>
    <scope>NUCLEOTIDE SEQUENCE [LARGE SCALE GENOMIC DNA]</scope>
    <source>
        <strain evidence="2">LMG9055</strain>
    </source>
</reference>
<proteinExistence type="predicted"/>
<sequence>MARLVAIAVFVLHGPACVLPPIMRRFCLRYAAVEAAVPGNRMQRAIAGVQRERRVANAR</sequence>
<evidence type="ECO:0000313" key="1">
    <source>
        <dbReference type="EMBL" id="OQP72519.1"/>
    </source>
</evidence>
<name>A0A1V9GP83_9XANT</name>
<organism evidence="1 2">
    <name type="scientific">Xanthomonas phaseoli pv. syngonii LMG 9055</name>
    <dbReference type="NCBI Taxonomy" id="1437878"/>
    <lineage>
        <taxon>Bacteria</taxon>
        <taxon>Pseudomonadati</taxon>
        <taxon>Pseudomonadota</taxon>
        <taxon>Gammaproteobacteria</taxon>
        <taxon>Lysobacterales</taxon>
        <taxon>Lysobacteraceae</taxon>
        <taxon>Xanthomonas</taxon>
    </lineage>
</organism>
<reference evidence="1 2" key="1">
    <citation type="journal article" date="2016" name="Plant Pathol.">
        <title>Genetic characterization of strains named as Xanthomonas axonopodis pv. dieffenbachiae leads to a taxonomic revision of the X. axonopodis species complex.</title>
        <authorList>
            <person name="Constantin E.C."/>
            <person name="Cleenwerck I."/>
            <person name="Maes M."/>
            <person name="Baeyen S."/>
            <person name="Van Malderghem C."/>
            <person name="De Vos P."/>
            <person name="Cottyn B."/>
        </authorList>
    </citation>
    <scope>NUCLEOTIDE SEQUENCE [LARGE SCALE GENOMIC DNA]</scope>
    <source>
        <strain evidence="2">LMG9055</strain>
    </source>
</reference>